<evidence type="ECO:0000313" key="2">
    <source>
        <dbReference type="EMBL" id="GAA2338096.1"/>
    </source>
</evidence>
<feature type="transmembrane region" description="Helical" evidence="1">
    <location>
        <begin position="234"/>
        <end position="257"/>
    </location>
</feature>
<dbReference type="RefSeq" id="WP_344611957.1">
    <property type="nucleotide sequence ID" value="NZ_BAAARV010000018.1"/>
</dbReference>
<evidence type="ECO:0000256" key="1">
    <source>
        <dbReference type="SAM" id="Phobius"/>
    </source>
</evidence>
<evidence type="ECO:0008006" key="4">
    <source>
        <dbReference type="Google" id="ProtNLM"/>
    </source>
</evidence>
<evidence type="ECO:0000313" key="3">
    <source>
        <dbReference type="Proteomes" id="UP001501444"/>
    </source>
</evidence>
<keyword evidence="1" id="KW-0472">Membrane</keyword>
<keyword evidence="3" id="KW-1185">Reference proteome</keyword>
<comment type="caution">
    <text evidence="2">The sequence shown here is derived from an EMBL/GenBank/DDBJ whole genome shotgun (WGS) entry which is preliminary data.</text>
</comment>
<feature type="transmembrane region" description="Helical" evidence="1">
    <location>
        <begin position="194"/>
        <end position="214"/>
    </location>
</feature>
<reference evidence="3" key="1">
    <citation type="journal article" date="2019" name="Int. J. Syst. Evol. Microbiol.">
        <title>The Global Catalogue of Microorganisms (GCM) 10K type strain sequencing project: providing services to taxonomists for standard genome sequencing and annotation.</title>
        <authorList>
            <consortium name="The Broad Institute Genomics Platform"/>
            <consortium name="The Broad Institute Genome Sequencing Center for Infectious Disease"/>
            <person name="Wu L."/>
            <person name="Ma J."/>
        </authorList>
    </citation>
    <scope>NUCLEOTIDE SEQUENCE [LARGE SCALE GENOMIC DNA]</scope>
    <source>
        <strain evidence="3">JCM 3272</strain>
    </source>
</reference>
<keyword evidence="1" id="KW-1133">Transmembrane helix</keyword>
<dbReference type="EMBL" id="BAAARV010000018">
    <property type="protein sequence ID" value="GAA2338096.1"/>
    <property type="molecule type" value="Genomic_DNA"/>
</dbReference>
<keyword evidence="1" id="KW-0812">Transmembrane</keyword>
<feature type="transmembrane region" description="Helical" evidence="1">
    <location>
        <begin position="82"/>
        <end position="103"/>
    </location>
</feature>
<sequence>MHALLSRHAGRALTGLVLALVAAFVLAPGPLAAAGPGGGGLADQGRLSSSLRGAFLEYWRSGDRDLPPDLTRVVDFWFRYHVVKGAIAALLLVALAGLGVVLYRRYLRPGRRAATVAAGVFVWLLGLLALATVMANVQGAVAPFASLLPILASGAPDGPLADALAQTRQRLAEGGHYPPAVQAMVADFGRYHEAMAVIAAVVAVALIAASVLLWRRFALTARSDVRARRGLRALGAASALASLAVLVVVVANTTVAADPAPALLAFFDGGW</sequence>
<gene>
    <name evidence="2" type="ORF">GCM10010170_019490</name>
</gene>
<protein>
    <recommendedName>
        <fullName evidence="4">Tat (Twin-arginine translocation) pathway signal sequence</fullName>
    </recommendedName>
</protein>
<name>A0ABP5ST30_9ACTN</name>
<feature type="transmembrane region" description="Helical" evidence="1">
    <location>
        <begin position="115"/>
        <end position="137"/>
    </location>
</feature>
<proteinExistence type="predicted"/>
<accession>A0ABP5ST30</accession>
<dbReference type="Proteomes" id="UP001501444">
    <property type="component" value="Unassembled WGS sequence"/>
</dbReference>
<organism evidence="2 3">
    <name type="scientific">Dactylosporangium salmoneum</name>
    <dbReference type="NCBI Taxonomy" id="53361"/>
    <lineage>
        <taxon>Bacteria</taxon>
        <taxon>Bacillati</taxon>
        <taxon>Actinomycetota</taxon>
        <taxon>Actinomycetes</taxon>
        <taxon>Micromonosporales</taxon>
        <taxon>Micromonosporaceae</taxon>
        <taxon>Dactylosporangium</taxon>
    </lineage>
</organism>